<feature type="transmembrane region" description="Helical" evidence="8">
    <location>
        <begin position="174"/>
        <end position="198"/>
    </location>
</feature>
<dbReference type="GO" id="GO:0016410">
    <property type="term" value="F:N-acyltransferase activity"/>
    <property type="evidence" value="ECO:0007669"/>
    <property type="project" value="InterPro"/>
</dbReference>
<feature type="transmembrane region" description="Helical" evidence="8">
    <location>
        <begin position="21"/>
        <end position="39"/>
    </location>
</feature>
<evidence type="ECO:0000256" key="5">
    <source>
        <dbReference type="ARBA" id="ARBA00022989"/>
    </source>
</evidence>
<evidence type="ECO:0000313" key="10">
    <source>
        <dbReference type="EMBL" id="SUZ50142.1"/>
    </source>
</evidence>
<dbReference type="InterPro" id="IPR004563">
    <property type="entry name" value="Apolipo_AcylTrfase"/>
</dbReference>
<dbReference type="InterPro" id="IPR045378">
    <property type="entry name" value="LNT_N"/>
</dbReference>
<comment type="subcellular location">
    <subcellularLocation>
        <location evidence="1">Cell membrane</location>
        <topology evidence="1">Multi-pass membrane protein</topology>
    </subcellularLocation>
</comment>
<feature type="transmembrane region" description="Helical" evidence="8">
    <location>
        <begin position="205"/>
        <end position="223"/>
    </location>
</feature>
<dbReference type="AlphaFoldDB" id="A0A381N6C1"/>
<evidence type="ECO:0000256" key="4">
    <source>
        <dbReference type="ARBA" id="ARBA00022692"/>
    </source>
</evidence>
<dbReference type="Gene3D" id="3.60.110.10">
    <property type="entry name" value="Carbon-nitrogen hydrolase"/>
    <property type="match status" value="1"/>
</dbReference>
<keyword evidence="4 8" id="KW-0812">Transmembrane</keyword>
<feature type="transmembrane region" description="Helical" evidence="8">
    <location>
        <begin position="45"/>
        <end position="61"/>
    </location>
</feature>
<protein>
    <recommendedName>
        <fullName evidence="9">CN hydrolase domain-containing protein</fullName>
    </recommendedName>
</protein>
<keyword evidence="7" id="KW-0012">Acyltransferase</keyword>
<feature type="transmembrane region" description="Helical" evidence="8">
    <location>
        <begin position="99"/>
        <end position="123"/>
    </location>
</feature>
<name>A0A381N6C1_9ZZZZ</name>
<keyword evidence="6 8" id="KW-0472">Membrane</keyword>
<dbReference type="SUPFAM" id="SSF56317">
    <property type="entry name" value="Carbon-nitrogen hydrolase"/>
    <property type="match status" value="1"/>
</dbReference>
<accession>A0A381N6C1</accession>
<dbReference type="CDD" id="cd07571">
    <property type="entry name" value="ALP_N-acyl_transferase"/>
    <property type="match status" value="1"/>
</dbReference>
<dbReference type="PANTHER" id="PTHR38686:SF1">
    <property type="entry name" value="APOLIPOPROTEIN N-ACYLTRANSFERASE"/>
    <property type="match status" value="1"/>
</dbReference>
<dbReference type="HAMAP" id="MF_01148">
    <property type="entry name" value="Lnt"/>
    <property type="match status" value="1"/>
</dbReference>
<organism evidence="10">
    <name type="scientific">marine metagenome</name>
    <dbReference type="NCBI Taxonomy" id="408172"/>
    <lineage>
        <taxon>unclassified sequences</taxon>
        <taxon>metagenomes</taxon>
        <taxon>ecological metagenomes</taxon>
    </lineage>
</organism>
<evidence type="ECO:0000256" key="6">
    <source>
        <dbReference type="ARBA" id="ARBA00023136"/>
    </source>
</evidence>
<keyword evidence="5 8" id="KW-1133">Transmembrane helix</keyword>
<dbReference type="InterPro" id="IPR036526">
    <property type="entry name" value="C-N_Hydrolase_sf"/>
</dbReference>
<reference evidence="10" key="1">
    <citation type="submission" date="2018-05" db="EMBL/GenBank/DDBJ databases">
        <authorList>
            <person name="Lanie J.A."/>
            <person name="Ng W.-L."/>
            <person name="Kazmierczak K.M."/>
            <person name="Andrzejewski T.M."/>
            <person name="Davidsen T.M."/>
            <person name="Wayne K.J."/>
            <person name="Tettelin H."/>
            <person name="Glass J.I."/>
            <person name="Rusch D."/>
            <person name="Podicherti R."/>
            <person name="Tsui H.-C.T."/>
            <person name="Winkler M.E."/>
        </authorList>
    </citation>
    <scope>NUCLEOTIDE SEQUENCE</scope>
</reference>
<dbReference type="GO" id="GO:0042158">
    <property type="term" value="P:lipoprotein biosynthetic process"/>
    <property type="evidence" value="ECO:0007669"/>
    <property type="project" value="InterPro"/>
</dbReference>
<proteinExistence type="inferred from homology"/>
<dbReference type="Pfam" id="PF00795">
    <property type="entry name" value="CN_hydrolase"/>
    <property type="match status" value="1"/>
</dbReference>
<dbReference type="NCBIfam" id="TIGR00546">
    <property type="entry name" value="lnt"/>
    <property type="match status" value="1"/>
</dbReference>
<keyword evidence="3" id="KW-0808">Transferase</keyword>
<gene>
    <name evidence="10" type="ORF">METZ01_LOCUS2996</name>
</gene>
<feature type="domain" description="CN hydrolase" evidence="9">
    <location>
        <begin position="238"/>
        <end position="477"/>
    </location>
</feature>
<evidence type="ECO:0000256" key="2">
    <source>
        <dbReference type="ARBA" id="ARBA00022475"/>
    </source>
</evidence>
<dbReference type="InterPro" id="IPR003010">
    <property type="entry name" value="C-N_Hydrolase"/>
</dbReference>
<dbReference type="PROSITE" id="PS50263">
    <property type="entry name" value="CN_HYDROLASE"/>
    <property type="match status" value="1"/>
</dbReference>
<evidence type="ECO:0000259" key="9">
    <source>
        <dbReference type="PROSITE" id="PS50263"/>
    </source>
</evidence>
<sequence length="512" mass="58087">MITNQDFKTYFNKIQSFFNRHQITVCFLYFIFGVLLTLSFAPFDFYLLAPLFIFPIFYTAIFSSPRDAARHSFFYGIGLFLSGSYWIYISVYVFGKSPIWLAITLTAALIAFMAFYFACMGWLMSRLINKDVKKIVIFGPIVWVFIEWLRGWAFSGFPWLSLGYSQIDSPLSGWAPIFGVYGISLMLLLSISGCFLAIFKNNYKLSFSIIILPWLIGYGLQTFDWTTVHGEPIKTTIVQGGIPQDKKWLSEEFATTLDIYRNTATKKSNSDLIVWPEVAIPAAIDQVKDYINSLQDTISESSKTLIFGILERDVVNHEIYNSVLLLDGKRQQIYRKHHLVPFGEYFPVPDFIRNWMRLMSLPNRDFTAGSGNQGLLVTSKGVNIAAAICYENFFGAEQLHVLPDAKVLINVSNDAWFGDSIAPHQNLQMARMRAIETGRSVIRSTNNGISAFINPHGDLMEVAPQFEFAVINMDVELRDGLTPYAQMGNWPIALLFPLVVGCAIILVNRNDL</sequence>
<evidence type="ECO:0000256" key="8">
    <source>
        <dbReference type="SAM" id="Phobius"/>
    </source>
</evidence>
<dbReference type="PANTHER" id="PTHR38686">
    <property type="entry name" value="APOLIPOPROTEIN N-ACYLTRANSFERASE"/>
    <property type="match status" value="1"/>
</dbReference>
<feature type="transmembrane region" description="Helical" evidence="8">
    <location>
        <begin position="73"/>
        <end position="93"/>
    </location>
</feature>
<feature type="transmembrane region" description="Helical" evidence="8">
    <location>
        <begin position="135"/>
        <end position="154"/>
    </location>
</feature>
<feature type="transmembrane region" description="Helical" evidence="8">
    <location>
        <begin position="490"/>
        <end position="507"/>
    </location>
</feature>
<dbReference type="EMBL" id="UINC01000155">
    <property type="protein sequence ID" value="SUZ50142.1"/>
    <property type="molecule type" value="Genomic_DNA"/>
</dbReference>
<evidence type="ECO:0000256" key="3">
    <source>
        <dbReference type="ARBA" id="ARBA00022679"/>
    </source>
</evidence>
<dbReference type="GO" id="GO:0005886">
    <property type="term" value="C:plasma membrane"/>
    <property type="evidence" value="ECO:0007669"/>
    <property type="project" value="UniProtKB-SubCell"/>
</dbReference>
<keyword evidence="2" id="KW-1003">Cell membrane</keyword>
<evidence type="ECO:0000256" key="7">
    <source>
        <dbReference type="ARBA" id="ARBA00023315"/>
    </source>
</evidence>
<dbReference type="Pfam" id="PF20154">
    <property type="entry name" value="LNT_N"/>
    <property type="match status" value="1"/>
</dbReference>
<evidence type="ECO:0000256" key="1">
    <source>
        <dbReference type="ARBA" id="ARBA00004651"/>
    </source>
</evidence>